<organism evidence="1 2">
    <name type="scientific">Vigna angularis var. angularis</name>
    <dbReference type="NCBI Taxonomy" id="157739"/>
    <lineage>
        <taxon>Eukaryota</taxon>
        <taxon>Viridiplantae</taxon>
        <taxon>Streptophyta</taxon>
        <taxon>Embryophyta</taxon>
        <taxon>Tracheophyta</taxon>
        <taxon>Spermatophyta</taxon>
        <taxon>Magnoliopsida</taxon>
        <taxon>eudicotyledons</taxon>
        <taxon>Gunneridae</taxon>
        <taxon>Pentapetalae</taxon>
        <taxon>rosids</taxon>
        <taxon>fabids</taxon>
        <taxon>Fabales</taxon>
        <taxon>Fabaceae</taxon>
        <taxon>Papilionoideae</taxon>
        <taxon>50 kb inversion clade</taxon>
        <taxon>NPAAA clade</taxon>
        <taxon>indigoferoid/millettioid clade</taxon>
        <taxon>Phaseoleae</taxon>
        <taxon>Vigna</taxon>
    </lineage>
</organism>
<keyword evidence="2" id="KW-1185">Reference proteome</keyword>
<accession>A0A0S3SHW2</accession>
<reference evidence="1 2" key="1">
    <citation type="journal article" date="2015" name="Sci. Rep.">
        <title>The power of single molecule real-time sequencing technology in the de novo assembly of a eukaryotic genome.</title>
        <authorList>
            <person name="Sakai H."/>
            <person name="Naito K."/>
            <person name="Ogiso-Tanaka E."/>
            <person name="Takahashi Y."/>
            <person name="Iseki K."/>
            <person name="Muto C."/>
            <person name="Satou K."/>
            <person name="Teruya K."/>
            <person name="Shiroma A."/>
            <person name="Shimoji M."/>
            <person name="Hirano T."/>
            <person name="Itoh T."/>
            <person name="Kaga A."/>
            <person name="Tomooka N."/>
        </authorList>
    </citation>
    <scope>NUCLEOTIDE SEQUENCE [LARGE SCALE GENOMIC DNA]</scope>
    <source>
        <strain evidence="2">cv. Shumari</strain>
    </source>
</reference>
<proteinExistence type="predicted"/>
<evidence type="ECO:0000313" key="1">
    <source>
        <dbReference type="EMBL" id="BAT92436.1"/>
    </source>
</evidence>
<name>A0A0S3SHW2_PHAAN</name>
<dbReference type="AlphaFoldDB" id="A0A0S3SHW2"/>
<dbReference type="EMBL" id="AP015040">
    <property type="protein sequence ID" value="BAT92436.1"/>
    <property type="molecule type" value="Genomic_DNA"/>
</dbReference>
<dbReference type="Proteomes" id="UP000291084">
    <property type="component" value="Chromosome 7"/>
</dbReference>
<protein>
    <submittedName>
        <fullName evidence="1">Uncharacterized protein</fullName>
    </submittedName>
</protein>
<sequence>MNELHKKNYAAAAAASSVMICTVSPSLTCIFCKIGRLFGLHFFRSHRLSCQSRSRKKMQHKSMIVKASYTI</sequence>
<gene>
    <name evidence="1" type="primary">Vigan.07G114900</name>
    <name evidence="1" type="ORF">VIGAN_07114900</name>
</gene>
<evidence type="ECO:0000313" key="2">
    <source>
        <dbReference type="Proteomes" id="UP000291084"/>
    </source>
</evidence>